<name>A0A165U7I8_9APHY</name>
<sequence>MLRIRVLVLHPCKPCTARSRRESILMHPAFENRDFRYRRRDSSLLGSLTLNRGNVSAYGRQSNTYPQVAMHAPR</sequence>
<evidence type="ECO:0000313" key="1">
    <source>
        <dbReference type="EMBL" id="KZT74511.1"/>
    </source>
</evidence>
<protein>
    <submittedName>
        <fullName evidence="1">Uncharacterized protein</fullName>
    </submittedName>
</protein>
<accession>A0A165U7I8</accession>
<dbReference type="EMBL" id="KV429033">
    <property type="protein sequence ID" value="KZT74511.1"/>
    <property type="molecule type" value="Genomic_DNA"/>
</dbReference>
<evidence type="ECO:0000313" key="2">
    <source>
        <dbReference type="Proteomes" id="UP000076727"/>
    </source>
</evidence>
<keyword evidence="2" id="KW-1185">Reference proteome</keyword>
<reference evidence="1 2" key="1">
    <citation type="journal article" date="2016" name="Mol. Biol. Evol.">
        <title>Comparative Genomics of Early-Diverging Mushroom-Forming Fungi Provides Insights into the Origins of Lignocellulose Decay Capabilities.</title>
        <authorList>
            <person name="Nagy L.G."/>
            <person name="Riley R."/>
            <person name="Tritt A."/>
            <person name="Adam C."/>
            <person name="Daum C."/>
            <person name="Floudas D."/>
            <person name="Sun H."/>
            <person name="Yadav J.S."/>
            <person name="Pangilinan J."/>
            <person name="Larsson K.H."/>
            <person name="Matsuura K."/>
            <person name="Barry K."/>
            <person name="Labutti K."/>
            <person name="Kuo R."/>
            <person name="Ohm R.A."/>
            <person name="Bhattacharya S.S."/>
            <person name="Shirouzu T."/>
            <person name="Yoshinaga Y."/>
            <person name="Martin F.M."/>
            <person name="Grigoriev I.V."/>
            <person name="Hibbett D.S."/>
        </authorList>
    </citation>
    <scope>NUCLEOTIDE SEQUENCE [LARGE SCALE GENOMIC DNA]</scope>
    <source>
        <strain evidence="1 2">L-15889</strain>
    </source>
</reference>
<dbReference type="Proteomes" id="UP000076727">
    <property type="component" value="Unassembled WGS sequence"/>
</dbReference>
<dbReference type="AlphaFoldDB" id="A0A165U7I8"/>
<proteinExistence type="predicted"/>
<organism evidence="1 2">
    <name type="scientific">Daedalea quercina L-15889</name>
    <dbReference type="NCBI Taxonomy" id="1314783"/>
    <lineage>
        <taxon>Eukaryota</taxon>
        <taxon>Fungi</taxon>
        <taxon>Dikarya</taxon>
        <taxon>Basidiomycota</taxon>
        <taxon>Agaricomycotina</taxon>
        <taxon>Agaricomycetes</taxon>
        <taxon>Polyporales</taxon>
        <taxon>Fomitopsis</taxon>
    </lineage>
</organism>
<gene>
    <name evidence="1" type="ORF">DAEQUDRAFT_720689</name>
</gene>